<keyword evidence="2" id="KW-1185">Reference proteome</keyword>
<sequence>MYCLLWTFHTQEIGISPPIPSETPLQIQLCCTDAFVRGKQATRKSESTEPVIDKSASSEQKLVLITYFSIGFASAIA</sequence>
<accession>A0A420I1Z9</accession>
<evidence type="ECO:0000313" key="2">
    <source>
        <dbReference type="Proteomes" id="UP000286134"/>
    </source>
</evidence>
<comment type="caution">
    <text evidence="1">The sequence shown here is derived from an EMBL/GenBank/DDBJ whole genome shotgun (WGS) entry which is preliminary data.</text>
</comment>
<dbReference type="OrthoDB" id="4369586at2759"/>
<dbReference type="AlphaFoldDB" id="A0A420I1Z9"/>
<gene>
    <name evidence="1" type="ORF">OnM2_023105</name>
</gene>
<proteinExistence type="predicted"/>
<protein>
    <submittedName>
        <fullName evidence="1">Uncharacterized protein</fullName>
    </submittedName>
</protein>
<reference evidence="1 2" key="1">
    <citation type="journal article" date="2018" name="BMC Genomics">
        <title>Comparative genome analyses reveal sequence features reflecting distinct modes of host-adaptation between dicot and monocot powdery mildew.</title>
        <authorList>
            <person name="Wu Y."/>
            <person name="Ma X."/>
            <person name="Pan Z."/>
            <person name="Kale S.D."/>
            <person name="Song Y."/>
            <person name="King H."/>
            <person name="Zhang Q."/>
            <person name="Presley C."/>
            <person name="Deng X."/>
            <person name="Wei C.I."/>
            <person name="Xiao S."/>
        </authorList>
    </citation>
    <scope>NUCLEOTIDE SEQUENCE [LARGE SCALE GENOMIC DNA]</scope>
    <source>
        <strain evidence="1">UMSG2</strain>
    </source>
</reference>
<name>A0A420I1Z9_9PEZI</name>
<organism evidence="1 2">
    <name type="scientific">Erysiphe neolycopersici</name>
    <dbReference type="NCBI Taxonomy" id="212602"/>
    <lineage>
        <taxon>Eukaryota</taxon>
        <taxon>Fungi</taxon>
        <taxon>Dikarya</taxon>
        <taxon>Ascomycota</taxon>
        <taxon>Pezizomycotina</taxon>
        <taxon>Leotiomycetes</taxon>
        <taxon>Erysiphales</taxon>
        <taxon>Erysiphaceae</taxon>
        <taxon>Erysiphe</taxon>
    </lineage>
</organism>
<dbReference type="Proteomes" id="UP000286134">
    <property type="component" value="Unassembled WGS sequence"/>
</dbReference>
<dbReference type="EMBL" id="MCFK01002387">
    <property type="protein sequence ID" value="RKF63705.1"/>
    <property type="molecule type" value="Genomic_DNA"/>
</dbReference>
<evidence type="ECO:0000313" key="1">
    <source>
        <dbReference type="EMBL" id="RKF63705.1"/>
    </source>
</evidence>